<dbReference type="AlphaFoldDB" id="A0A9Q4L4B5"/>
<dbReference type="GO" id="GO:1904680">
    <property type="term" value="F:peptide transmembrane transporter activity"/>
    <property type="evidence" value="ECO:0007669"/>
    <property type="project" value="TreeGrafter"/>
</dbReference>
<dbReference type="Gene3D" id="3.40.190.10">
    <property type="entry name" value="Periplasmic binding protein-like II"/>
    <property type="match status" value="1"/>
</dbReference>
<dbReference type="Pfam" id="PF00496">
    <property type="entry name" value="SBP_bac_5"/>
    <property type="match status" value="1"/>
</dbReference>
<accession>A0A9Q4L4B5</accession>
<dbReference type="PROSITE" id="PS51318">
    <property type="entry name" value="TAT"/>
    <property type="match status" value="1"/>
</dbReference>
<dbReference type="InterPro" id="IPR000914">
    <property type="entry name" value="SBP_5_dom"/>
</dbReference>
<dbReference type="GO" id="GO:0015833">
    <property type="term" value="P:peptide transport"/>
    <property type="evidence" value="ECO:0007669"/>
    <property type="project" value="TreeGrafter"/>
</dbReference>
<protein>
    <submittedName>
        <fullName evidence="2">ABC transporter substrate-binding protein</fullName>
    </submittedName>
</protein>
<dbReference type="InterPro" id="IPR039424">
    <property type="entry name" value="SBP_5"/>
</dbReference>
<dbReference type="NCBIfam" id="TIGR01409">
    <property type="entry name" value="TAT_signal_seq"/>
    <property type="match status" value="1"/>
</dbReference>
<sequence length="599" mass="66277">MNWTPSPADDGVSRRSFLAATATGGAVATSGCIDRVQSVVNTVDDEQVSLSIMAMPADSDRQNIRIARRLEANLERVGIDVSLDVRARAELLEAVLIEHDFDCYVGLHPADYDPDFLYEALHSTFAGEAGWQNPFGFANIYFDTLLEKQRRADGEKRKERIGTVLKGLAREKPFEPICVPDEYHVAGPDRFTGWEDGHLATRHGYLGLEPAEGVDELRALVTGSRMTENLNPLSATLRKRGTTIDLLYDSLGTEHDGEIRPWLAQSWEWTDEPADSDAGTQGEEATLTARISLREDCEFHDGEPVTADDVAFTYRFLEDTSLGRAAVKSPAPRYQGHVDLIDDVAIENEYQLTITVVGGRETGERALTVPILPEHVWREQVGQRASDGDFTASQGRWDVVETNEVSPIGSGPFRVDSRTEDESLVLARYRNHFTRRDDVELPEATVDELRFTVAPGSVSSIRRVEEGDADVTASMLSAHSLPAIPDSSDIRRLQYPSRMFYHLGFNVRNAPCSNPHFRRAVAQLLDKEAIVADVFHENASPVATPVTGEWVPQALEWDGEDPETPFVGSDGTLNVDAAKAAFERAGFRYDDNGRLLGGY</sequence>
<evidence type="ECO:0000313" key="2">
    <source>
        <dbReference type="EMBL" id="MDF9745076.1"/>
    </source>
</evidence>
<dbReference type="EMBL" id="JAMQOT010000002">
    <property type="protein sequence ID" value="MDF9745076.1"/>
    <property type="molecule type" value="Genomic_DNA"/>
</dbReference>
<feature type="domain" description="Solute-binding protein family 5" evidence="1">
    <location>
        <begin position="258"/>
        <end position="593"/>
    </location>
</feature>
<evidence type="ECO:0000313" key="3">
    <source>
        <dbReference type="Proteomes" id="UP001154061"/>
    </source>
</evidence>
<gene>
    <name evidence="2" type="ORF">NDI89_05700</name>
</gene>
<proteinExistence type="predicted"/>
<dbReference type="PANTHER" id="PTHR30290">
    <property type="entry name" value="PERIPLASMIC BINDING COMPONENT OF ABC TRANSPORTER"/>
    <property type="match status" value="1"/>
</dbReference>
<dbReference type="Proteomes" id="UP001154061">
    <property type="component" value="Unassembled WGS sequence"/>
</dbReference>
<organism evidence="2 3">
    <name type="scientific">Natrinema salsiterrestre</name>
    <dbReference type="NCBI Taxonomy" id="2950540"/>
    <lineage>
        <taxon>Archaea</taxon>
        <taxon>Methanobacteriati</taxon>
        <taxon>Methanobacteriota</taxon>
        <taxon>Stenosarchaea group</taxon>
        <taxon>Halobacteria</taxon>
        <taxon>Halobacteriales</taxon>
        <taxon>Natrialbaceae</taxon>
        <taxon>Natrinema</taxon>
    </lineage>
</organism>
<dbReference type="InterPro" id="IPR006311">
    <property type="entry name" value="TAT_signal"/>
</dbReference>
<evidence type="ECO:0000259" key="1">
    <source>
        <dbReference type="Pfam" id="PF00496"/>
    </source>
</evidence>
<comment type="caution">
    <text evidence="2">The sequence shown here is derived from an EMBL/GenBank/DDBJ whole genome shotgun (WGS) entry which is preliminary data.</text>
</comment>
<dbReference type="CDD" id="cd00995">
    <property type="entry name" value="PBP2_NikA_DppA_OppA_like"/>
    <property type="match status" value="1"/>
</dbReference>
<dbReference type="InterPro" id="IPR019546">
    <property type="entry name" value="TAT_signal_bac_arc"/>
</dbReference>
<reference evidence="2" key="1">
    <citation type="submission" date="2022-06" db="EMBL/GenBank/DDBJ databases">
        <title>Natrinema sp. a new haloarchaeum isolate from saline soil.</title>
        <authorList>
            <person name="Strakova D."/>
            <person name="Galisteo C."/>
            <person name="Sanchez-Porro C."/>
            <person name="Ventosa A."/>
        </authorList>
    </citation>
    <scope>NUCLEOTIDE SEQUENCE</scope>
    <source>
        <strain evidence="2">S1CR25-10</strain>
    </source>
</reference>
<keyword evidence="3" id="KW-1185">Reference proteome</keyword>
<dbReference type="RefSeq" id="WP_277520556.1">
    <property type="nucleotide sequence ID" value="NZ_JAMQOT010000002.1"/>
</dbReference>
<name>A0A9Q4L4B5_9EURY</name>
<dbReference type="Gene3D" id="3.10.105.10">
    <property type="entry name" value="Dipeptide-binding Protein, Domain 3"/>
    <property type="match status" value="2"/>
</dbReference>
<dbReference type="SUPFAM" id="SSF53850">
    <property type="entry name" value="Periplasmic binding protein-like II"/>
    <property type="match status" value="2"/>
</dbReference>